<gene>
    <name evidence="2" type="ORF">M421DRAFT_427002</name>
</gene>
<evidence type="ECO:0000313" key="2">
    <source>
        <dbReference type="EMBL" id="KAF1922354.1"/>
    </source>
</evidence>
<dbReference type="AlphaFoldDB" id="A0A6A5R5R9"/>
<name>A0A6A5R5R9_9PLEO</name>
<dbReference type="EMBL" id="ML979032">
    <property type="protein sequence ID" value="KAF1922354.1"/>
    <property type="molecule type" value="Genomic_DNA"/>
</dbReference>
<keyword evidence="3" id="KW-1185">Reference proteome</keyword>
<organism evidence="2 3">
    <name type="scientific">Didymella exigua CBS 183.55</name>
    <dbReference type="NCBI Taxonomy" id="1150837"/>
    <lineage>
        <taxon>Eukaryota</taxon>
        <taxon>Fungi</taxon>
        <taxon>Dikarya</taxon>
        <taxon>Ascomycota</taxon>
        <taxon>Pezizomycotina</taxon>
        <taxon>Dothideomycetes</taxon>
        <taxon>Pleosporomycetidae</taxon>
        <taxon>Pleosporales</taxon>
        <taxon>Pleosporineae</taxon>
        <taxon>Didymellaceae</taxon>
        <taxon>Didymella</taxon>
    </lineage>
</organism>
<proteinExistence type="predicted"/>
<dbReference type="Proteomes" id="UP000800082">
    <property type="component" value="Unassembled WGS sequence"/>
</dbReference>
<feature type="compositionally biased region" description="Acidic residues" evidence="1">
    <location>
        <begin position="1"/>
        <end position="10"/>
    </location>
</feature>
<dbReference type="GeneID" id="54352221"/>
<feature type="region of interest" description="Disordered" evidence="1">
    <location>
        <begin position="1"/>
        <end position="37"/>
    </location>
</feature>
<reference evidence="2" key="1">
    <citation type="journal article" date="2020" name="Stud. Mycol.">
        <title>101 Dothideomycetes genomes: a test case for predicting lifestyles and emergence of pathogens.</title>
        <authorList>
            <person name="Haridas S."/>
            <person name="Albert R."/>
            <person name="Binder M."/>
            <person name="Bloem J."/>
            <person name="Labutti K."/>
            <person name="Salamov A."/>
            <person name="Andreopoulos B."/>
            <person name="Baker S."/>
            <person name="Barry K."/>
            <person name="Bills G."/>
            <person name="Bluhm B."/>
            <person name="Cannon C."/>
            <person name="Castanera R."/>
            <person name="Culley D."/>
            <person name="Daum C."/>
            <person name="Ezra D."/>
            <person name="Gonzalez J."/>
            <person name="Henrissat B."/>
            <person name="Kuo A."/>
            <person name="Liang C."/>
            <person name="Lipzen A."/>
            <person name="Lutzoni F."/>
            <person name="Magnuson J."/>
            <person name="Mondo S."/>
            <person name="Nolan M."/>
            <person name="Ohm R."/>
            <person name="Pangilinan J."/>
            <person name="Park H.-J."/>
            <person name="Ramirez L."/>
            <person name="Alfaro M."/>
            <person name="Sun H."/>
            <person name="Tritt A."/>
            <person name="Yoshinaga Y."/>
            <person name="Zwiers L.-H."/>
            <person name="Turgeon B."/>
            <person name="Goodwin S."/>
            <person name="Spatafora J."/>
            <person name="Crous P."/>
            <person name="Grigoriev I."/>
        </authorList>
    </citation>
    <scope>NUCLEOTIDE SEQUENCE</scope>
    <source>
        <strain evidence="2">CBS 183.55</strain>
    </source>
</reference>
<sequence length="56" mass="6227">MADDALESDDTLLTSTLPEEDTIHMVPKGYRRRGEKAPQDVNLDLTNTNLIILGKT</sequence>
<accession>A0A6A5R5R9</accession>
<evidence type="ECO:0000256" key="1">
    <source>
        <dbReference type="SAM" id="MobiDB-lite"/>
    </source>
</evidence>
<evidence type="ECO:0000313" key="3">
    <source>
        <dbReference type="Proteomes" id="UP000800082"/>
    </source>
</evidence>
<protein>
    <submittedName>
        <fullName evidence="2">Uncharacterized protein</fullName>
    </submittedName>
</protein>
<dbReference type="RefSeq" id="XP_033442607.1">
    <property type="nucleotide sequence ID" value="XM_033594553.1"/>
</dbReference>